<dbReference type="InterPro" id="IPR050237">
    <property type="entry name" value="ATP-dep_AMP-bd_enzyme"/>
</dbReference>
<keyword evidence="4" id="KW-0472">Membrane</keyword>
<dbReference type="EC" id="6.2.1.3" evidence="5"/>
<evidence type="ECO:0000256" key="2">
    <source>
        <dbReference type="ARBA" id="ARBA00005005"/>
    </source>
</evidence>
<comment type="subcellular location">
    <subcellularLocation>
        <location evidence="1">Membrane</location>
        <topology evidence="1">Peripheral membrane protein</topology>
    </subcellularLocation>
</comment>
<dbReference type="InterPro" id="IPR020845">
    <property type="entry name" value="AMP-binding_CS"/>
</dbReference>
<dbReference type="InterPro" id="IPR025110">
    <property type="entry name" value="AMP-bd_C"/>
</dbReference>
<name>A0ABX2A873_9MICO</name>
<evidence type="ECO:0000256" key="3">
    <source>
        <dbReference type="ARBA" id="ARBA00022598"/>
    </source>
</evidence>
<evidence type="ECO:0000256" key="5">
    <source>
        <dbReference type="ARBA" id="ARBA00026121"/>
    </source>
</evidence>
<dbReference type="Gene3D" id="3.30.300.30">
    <property type="match status" value="1"/>
</dbReference>
<reference evidence="11 12" key="1">
    <citation type="submission" date="2020-05" db="EMBL/GenBank/DDBJ databases">
        <title>Genomic Encyclopedia of Type Strains, Phase III (KMG-III): the genomes of soil and plant-associated and newly described type strains.</title>
        <authorList>
            <person name="Whitman W."/>
        </authorList>
    </citation>
    <scope>NUCLEOTIDE SEQUENCE [LARGE SCALE GENOMIC DNA]</scope>
    <source>
        <strain evidence="11 12">KCTC 19046</strain>
    </source>
</reference>
<feature type="domain" description="AMP-dependent synthetase/ligase" evidence="9">
    <location>
        <begin position="33"/>
        <end position="432"/>
    </location>
</feature>
<gene>
    <name evidence="11" type="ORF">HDG69_003674</name>
</gene>
<protein>
    <recommendedName>
        <fullName evidence="6">Long-chain-fatty-acid--CoA ligase</fullName>
        <ecNumber evidence="5">6.2.1.3</ecNumber>
    </recommendedName>
    <alternativeName>
        <fullName evidence="7">Long-chain acyl-CoA synthetase</fullName>
    </alternativeName>
</protein>
<dbReference type="GO" id="GO:0004467">
    <property type="term" value="F:long-chain fatty acid-CoA ligase activity"/>
    <property type="evidence" value="ECO:0007669"/>
    <property type="project" value="UniProtKB-EC"/>
</dbReference>
<evidence type="ECO:0000256" key="7">
    <source>
        <dbReference type="ARBA" id="ARBA00042773"/>
    </source>
</evidence>
<evidence type="ECO:0000259" key="9">
    <source>
        <dbReference type="Pfam" id="PF00501"/>
    </source>
</evidence>
<dbReference type="InterPro" id="IPR045851">
    <property type="entry name" value="AMP-bd_C_sf"/>
</dbReference>
<evidence type="ECO:0000256" key="1">
    <source>
        <dbReference type="ARBA" id="ARBA00004170"/>
    </source>
</evidence>
<dbReference type="PANTHER" id="PTHR43767:SF8">
    <property type="entry name" value="LONG-CHAIN-FATTY-ACID--COA LIGASE"/>
    <property type="match status" value="1"/>
</dbReference>
<organism evidence="11 12">
    <name type="scientific">Isoptericola halotolerans</name>
    <dbReference type="NCBI Taxonomy" id="300560"/>
    <lineage>
        <taxon>Bacteria</taxon>
        <taxon>Bacillati</taxon>
        <taxon>Actinomycetota</taxon>
        <taxon>Actinomycetes</taxon>
        <taxon>Micrococcales</taxon>
        <taxon>Promicromonosporaceae</taxon>
        <taxon>Isoptericola</taxon>
    </lineage>
</organism>
<dbReference type="PROSITE" id="PS00455">
    <property type="entry name" value="AMP_BINDING"/>
    <property type="match status" value="1"/>
</dbReference>
<evidence type="ECO:0000256" key="8">
    <source>
        <dbReference type="SAM" id="MobiDB-lite"/>
    </source>
</evidence>
<keyword evidence="3 11" id="KW-0436">Ligase</keyword>
<evidence type="ECO:0000256" key="4">
    <source>
        <dbReference type="ARBA" id="ARBA00023136"/>
    </source>
</evidence>
<sequence>MSAAPWHRYYPDGTSPEIDELAARHVPELLGASAAEDPAAVAFTQCMPNGMNGSLRYSEVERLSDQFAVYLREVVGLVAGDRVAVQLPNCLSYPVVAFGILKAGCVLVNTNPLYTASEMTHQFSDSGARALVIIDMFADRLPKALASTGIETVVTVRISEFFPAVVAGIIRATQRYWSRSLPPVSVAHTPLRDALEAGRERIDEGAAGPAAYLEGVGPDTLAVLQYTGGTTGVSKGAMLSHGNLVANTAQMLAMCGTHLRRGEETVLTALPLYHVFAFTVNLIGFYHMRGRNILVPSPRPPSNLKRAFENYRITWLTGVNTLFNALLNERWFLDYPPRSLRASAAGGMALHQPVAERWREVTGTPIVEGYGLTETSPVLTFNPLGGTVKDGTIGIPVPSTTVRCIDDAGNVLPAGEPGELVARGPQIMQGYWQRADETEHALVDGWLHTGDIGEMDDDGYFRIVDRKKDMVLVSGFNVYPNEVEECIAAMPTVREAGVIGVPDPKTGEAVRAYVVADDPAPSPDEIVAHCRESLAAYKVPRSIEFRDELPKSPIGKILRKELRTDPGPATTSTNDPGSEEASPR</sequence>
<evidence type="ECO:0000313" key="12">
    <source>
        <dbReference type="Proteomes" id="UP000757540"/>
    </source>
</evidence>
<dbReference type="Pfam" id="PF13193">
    <property type="entry name" value="AMP-binding_C"/>
    <property type="match status" value="1"/>
</dbReference>
<dbReference type="RefSeq" id="WP_171785250.1">
    <property type="nucleotide sequence ID" value="NZ_BAAAML010000011.1"/>
</dbReference>
<dbReference type="Proteomes" id="UP000757540">
    <property type="component" value="Unassembled WGS sequence"/>
</dbReference>
<comment type="pathway">
    <text evidence="2">Lipid metabolism; fatty acid beta-oxidation.</text>
</comment>
<evidence type="ECO:0000313" key="11">
    <source>
        <dbReference type="EMBL" id="NOV99072.1"/>
    </source>
</evidence>
<comment type="caution">
    <text evidence="11">The sequence shown here is derived from an EMBL/GenBank/DDBJ whole genome shotgun (WGS) entry which is preliminary data.</text>
</comment>
<accession>A0ABX2A873</accession>
<proteinExistence type="predicted"/>
<evidence type="ECO:0000259" key="10">
    <source>
        <dbReference type="Pfam" id="PF13193"/>
    </source>
</evidence>
<dbReference type="CDD" id="cd05936">
    <property type="entry name" value="FC-FACS_FadD_like"/>
    <property type="match status" value="1"/>
</dbReference>
<dbReference type="Gene3D" id="3.40.50.12780">
    <property type="entry name" value="N-terminal domain of ligase-like"/>
    <property type="match status" value="1"/>
</dbReference>
<dbReference type="Pfam" id="PF00501">
    <property type="entry name" value="AMP-binding"/>
    <property type="match status" value="1"/>
</dbReference>
<evidence type="ECO:0000256" key="6">
    <source>
        <dbReference type="ARBA" id="ARBA00039545"/>
    </source>
</evidence>
<feature type="domain" description="AMP-binding enzyme C-terminal" evidence="10">
    <location>
        <begin position="482"/>
        <end position="556"/>
    </location>
</feature>
<dbReference type="InterPro" id="IPR042099">
    <property type="entry name" value="ANL_N_sf"/>
</dbReference>
<dbReference type="InterPro" id="IPR000873">
    <property type="entry name" value="AMP-dep_synth/lig_dom"/>
</dbReference>
<dbReference type="EMBL" id="JABEZU010000005">
    <property type="protein sequence ID" value="NOV99072.1"/>
    <property type="molecule type" value="Genomic_DNA"/>
</dbReference>
<dbReference type="SUPFAM" id="SSF56801">
    <property type="entry name" value="Acetyl-CoA synthetase-like"/>
    <property type="match status" value="1"/>
</dbReference>
<dbReference type="PANTHER" id="PTHR43767">
    <property type="entry name" value="LONG-CHAIN-FATTY-ACID--COA LIGASE"/>
    <property type="match status" value="1"/>
</dbReference>
<feature type="region of interest" description="Disordered" evidence="8">
    <location>
        <begin position="554"/>
        <end position="584"/>
    </location>
</feature>
<keyword evidence="12" id="KW-1185">Reference proteome</keyword>